<feature type="region of interest" description="Disordered" evidence="1">
    <location>
        <begin position="176"/>
        <end position="196"/>
    </location>
</feature>
<sequence length="196" mass="22026">MQPLPATCSHFLRHAATSCDMQPLPATCSHFLRHAATSCDTQPCSHFLRHAAMQPPPATCSRFLRHAAASCDMQQLPATRSHFLRHAAMQPLPATRSHFLQHAAPTPDTGDSCNKKHESQAASCQHTCRHAAALCNMLSRSRTFSVCVTNEWHTEGRRKRVGETWNKWKARCPDGERRRVRQRGKAHHSLHSSRPT</sequence>
<reference evidence="2 3" key="1">
    <citation type="journal article" date="2023" name="Mol. Biol. Evol.">
        <title>Genomics of Secondarily Temperate Adaptation in the Only Non-Antarctic Icefish.</title>
        <authorList>
            <person name="Rivera-Colon A.G."/>
            <person name="Rayamajhi N."/>
            <person name="Minhas B.F."/>
            <person name="Madrigal G."/>
            <person name="Bilyk K.T."/>
            <person name="Yoon V."/>
            <person name="Hune M."/>
            <person name="Gregory S."/>
            <person name="Cheng C.H.C."/>
            <person name="Catchen J.M."/>
        </authorList>
    </citation>
    <scope>NUCLEOTIDE SEQUENCE [LARGE SCALE GENOMIC DNA]</scope>
    <source>
        <tissue evidence="2">White muscle</tissue>
    </source>
</reference>
<keyword evidence="3" id="KW-1185">Reference proteome</keyword>
<gene>
    <name evidence="2" type="ORF">CgunFtcFv8_011214</name>
</gene>
<comment type="caution">
    <text evidence="2">The sequence shown here is derived from an EMBL/GenBank/DDBJ whole genome shotgun (WGS) entry which is preliminary data.</text>
</comment>
<evidence type="ECO:0000313" key="3">
    <source>
        <dbReference type="Proteomes" id="UP001331515"/>
    </source>
</evidence>
<accession>A0AAN8D415</accession>
<dbReference type="EMBL" id="JAURVH010001526">
    <property type="protein sequence ID" value="KAK5916205.1"/>
    <property type="molecule type" value="Genomic_DNA"/>
</dbReference>
<evidence type="ECO:0000313" key="2">
    <source>
        <dbReference type="EMBL" id="KAK5916205.1"/>
    </source>
</evidence>
<evidence type="ECO:0000256" key="1">
    <source>
        <dbReference type="SAM" id="MobiDB-lite"/>
    </source>
</evidence>
<name>A0AAN8D415_CHAGU</name>
<proteinExistence type="predicted"/>
<dbReference type="AlphaFoldDB" id="A0AAN8D415"/>
<dbReference type="Proteomes" id="UP001331515">
    <property type="component" value="Unassembled WGS sequence"/>
</dbReference>
<feature type="compositionally biased region" description="Basic residues" evidence="1">
    <location>
        <begin position="178"/>
        <end position="196"/>
    </location>
</feature>
<protein>
    <submittedName>
        <fullName evidence="2">Uncharacterized protein</fullName>
    </submittedName>
</protein>
<organism evidence="2 3">
    <name type="scientific">Champsocephalus gunnari</name>
    <name type="common">Mackerel icefish</name>
    <dbReference type="NCBI Taxonomy" id="52237"/>
    <lineage>
        <taxon>Eukaryota</taxon>
        <taxon>Metazoa</taxon>
        <taxon>Chordata</taxon>
        <taxon>Craniata</taxon>
        <taxon>Vertebrata</taxon>
        <taxon>Euteleostomi</taxon>
        <taxon>Actinopterygii</taxon>
        <taxon>Neopterygii</taxon>
        <taxon>Teleostei</taxon>
        <taxon>Neoteleostei</taxon>
        <taxon>Acanthomorphata</taxon>
        <taxon>Eupercaria</taxon>
        <taxon>Perciformes</taxon>
        <taxon>Notothenioidei</taxon>
        <taxon>Channichthyidae</taxon>
        <taxon>Champsocephalus</taxon>
    </lineage>
</organism>